<dbReference type="EMBL" id="CAKOFQ010006755">
    <property type="protein sequence ID" value="CAH1968666.1"/>
    <property type="molecule type" value="Genomic_DNA"/>
</dbReference>
<organism evidence="1 2">
    <name type="scientific">Acanthoscelides obtectus</name>
    <name type="common">Bean weevil</name>
    <name type="synonym">Bruchus obtectus</name>
    <dbReference type="NCBI Taxonomy" id="200917"/>
    <lineage>
        <taxon>Eukaryota</taxon>
        <taxon>Metazoa</taxon>
        <taxon>Ecdysozoa</taxon>
        <taxon>Arthropoda</taxon>
        <taxon>Hexapoda</taxon>
        <taxon>Insecta</taxon>
        <taxon>Pterygota</taxon>
        <taxon>Neoptera</taxon>
        <taxon>Endopterygota</taxon>
        <taxon>Coleoptera</taxon>
        <taxon>Polyphaga</taxon>
        <taxon>Cucujiformia</taxon>
        <taxon>Chrysomeloidea</taxon>
        <taxon>Chrysomelidae</taxon>
        <taxon>Bruchinae</taxon>
        <taxon>Bruchini</taxon>
        <taxon>Acanthoscelides</taxon>
    </lineage>
</organism>
<gene>
    <name evidence="1" type="ORF">ACAOBT_LOCUS7991</name>
</gene>
<evidence type="ECO:0000313" key="2">
    <source>
        <dbReference type="Proteomes" id="UP001152888"/>
    </source>
</evidence>
<dbReference type="AlphaFoldDB" id="A0A9P0K6H0"/>
<keyword evidence="2" id="KW-1185">Reference proteome</keyword>
<comment type="caution">
    <text evidence="1">The sequence shown here is derived from an EMBL/GenBank/DDBJ whole genome shotgun (WGS) entry which is preliminary data.</text>
</comment>
<reference evidence="1" key="1">
    <citation type="submission" date="2022-03" db="EMBL/GenBank/DDBJ databases">
        <authorList>
            <person name="Sayadi A."/>
        </authorList>
    </citation>
    <scope>NUCLEOTIDE SEQUENCE</scope>
</reference>
<evidence type="ECO:0000313" key="1">
    <source>
        <dbReference type="EMBL" id="CAH1968666.1"/>
    </source>
</evidence>
<accession>A0A9P0K6H0</accession>
<name>A0A9P0K6H0_ACAOB</name>
<sequence length="49" mass="5838">MFSEQMLMKMQTNSFRTQSERFCKFFARCPGICVHNLSKIHVVHDCWSP</sequence>
<dbReference type="Proteomes" id="UP001152888">
    <property type="component" value="Unassembled WGS sequence"/>
</dbReference>
<protein>
    <submittedName>
        <fullName evidence="1">Uncharacterized protein</fullName>
    </submittedName>
</protein>
<proteinExistence type="predicted"/>